<accession>A0A812Q0U6</accession>
<evidence type="ECO:0000256" key="1">
    <source>
        <dbReference type="SAM" id="Coils"/>
    </source>
</evidence>
<dbReference type="Proteomes" id="UP000604046">
    <property type="component" value="Unassembled WGS sequence"/>
</dbReference>
<feature type="region of interest" description="Disordered" evidence="2">
    <location>
        <begin position="17"/>
        <end position="97"/>
    </location>
</feature>
<evidence type="ECO:0000313" key="4">
    <source>
        <dbReference type="Proteomes" id="UP000604046"/>
    </source>
</evidence>
<feature type="region of interest" description="Disordered" evidence="2">
    <location>
        <begin position="177"/>
        <end position="215"/>
    </location>
</feature>
<proteinExistence type="predicted"/>
<gene>
    <name evidence="3" type="ORF">SNAT2548_LOCUS21079</name>
</gene>
<organism evidence="3 4">
    <name type="scientific">Symbiodinium natans</name>
    <dbReference type="NCBI Taxonomy" id="878477"/>
    <lineage>
        <taxon>Eukaryota</taxon>
        <taxon>Sar</taxon>
        <taxon>Alveolata</taxon>
        <taxon>Dinophyceae</taxon>
        <taxon>Suessiales</taxon>
        <taxon>Symbiodiniaceae</taxon>
        <taxon>Symbiodinium</taxon>
    </lineage>
</organism>
<feature type="region of interest" description="Disordered" evidence="2">
    <location>
        <begin position="232"/>
        <end position="251"/>
    </location>
</feature>
<sequence>MDSALLAQLAGHLLAQAQTQQQPQQGTSWQTPSPAASQWQMPTTTPAGTPSSQTTTTFAGTPSSQWQTPATTSAGTPCSQWQTPATTSAGLPSAGAPSSTAVEFATQYAQCAFALALKHSQDQEQYDAMTKLAEDAKKQHEAELEKEAAKEAVKKAEMEDIIRLRVKAEMEKARASEATAVAAKNSSAPEQEPKKETNAVQAKARPSLRMMGTYDVPGGRLEVFSRLKPVKAETRSDVAASDGDAGSSKPPVLLLKAAAKISNREREKMEFGVKRAKGGKDRDHRWY</sequence>
<name>A0A812Q0U6_9DINO</name>
<evidence type="ECO:0000256" key="2">
    <source>
        <dbReference type="SAM" id="MobiDB-lite"/>
    </source>
</evidence>
<dbReference type="EMBL" id="CAJNDS010002235">
    <property type="protein sequence ID" value="CAE7386554.1"/>
    <property type="molecule type" value="Genomic_DNA"/>
</dbReference>
<reference evidence="3" key="1">
    <citation type="submission" date="2021-02" db="EMBL/GenBank/DDBJ databases">
        <authorList>
            <person name="Dougan E. K."/>
            <person name="Rhodes N."/>
            <person name="Thang M."/>
            <person name="Chan C."/>
        </authorList>
    </citation>
    <scope>NUCLEOTIDE SEQUENCE</scope>
</reference>
<dbReference type="AlphaFoldDB" id="A0A812Q0U6"/>
<protein>
    <submittedName>
        <fullName evidence="3">Uncharacterized protein</fullName>
    </submittedName>
</protein>
<keyword evidence="1" id="KW-0175">Coiled coil</keyword>
<feature type="compositionally biased region" description="Polar residues" evidence="2">
    <location>
        <begin position="26"/>
        <end position="86"/>
    </location>
</feature>
<comment type="caution">
    <text evidence="3">The sequence shown here is derived from an EMBL/GenBank/DDBJ whole genome shotgun (WGS) entry which is preliminary data.</text>
</comment>
<feature type="coiled-coil region" evidence="1">
    <location>
        <begin position="130"/>
        <end position="159"/>
    </location>
</feature>
<feature type="compositionally biased region" description="Low complexity" evidence="2">
    <location>
        <begin position="87"/>
        <end position="97"/>
    </location>
</feature>
<keyword evidence="4" id="KW-1185">Reference proteome</keyword>
<evidence type="ECO:0000313" key="3">
    <source>
        <dbReference type="EMBL" id="CAE7386554.1"/>
    </source>
</evidence>